<organism evidence="1 2">
    <name type="scientific">Rubripirellula reticaptiva</name>
    <dbReference type="NCBI Taxonomy" id="2528013"/>
    <lineage>
        <taxon>Bacteria</taxon>
        <taxon>Pseudomonadati</taxon>
        <taxon>Planctomycetota</taxon>
        <taxon>Planctomycetia</taxon>
        <taxon>Pirellulales</taxon>
        <taxon>Pirellulaceae</taxon>
        <taxon>Rubripirellula</taxon>
    </lineage>
</organism>
<dbReference type="Proteomes" id="UP000317977">
    <property type="component" value="Unassembled WGS sequence"/>
</dbReference>
<evidence type="ECO:0000313" key="2">
    <source>
        <dbReference type="Proteomes" id="UP000317977"/>
    </source>
</evidence>
<keyword evidence="2" id="KW-1185">Reference proteome</keyword>
<proteinExistence type="predicted"/>
<protein>
    <recommendedName>
        <fullName evidence="3">Carboxypeptidase regulatory-like domain-containing protein</fullName>
    </recommendedName>
</protein>
<comment type="caution">
    <text evidence="1">The sequence shown here is derived from an EMBL/GenBank/DDBJ whole genome shotgun (WGS) entry which is preliminary data.</text>
</comment>
<sequence>MLHRMLSIGLIAFVSLIGGFGCGGPASDVYPVNGIVQFPDGKLLRSGTVEFELIGQKDPITATARISPDGTFTMGTYQADDGALVGNHRVVVLSDYEIGNGAERPGLIPESLLDAKYRSYRTSGLQVEVKPETNNVVLEVRYAKDGT</sequence>
<evidence type="ECO:0008006" key="3">
    <source>
        <dbReference type="Google" id="ProtNLM"/>
    </source>
</evidence>
<dbReference type="AlphaFoldDB" id="A0A5C6EHZ1"/>
<evidence type="ECO:0000313" key="1">
    <source>
        <dbReference type="EMBL" id="TWU47667.1"/>
    </source>
</evidence>
<reference evidence="1 2" key="1">
    <citation type="submission" date="2019-02" db="EMBL/GenBank/DDBJ databases">
        <title>Deep-cultivation of Planctomycetes and their phenomic and genomic characterization uncovers novel biology.</title>
        <authorList>
            <person name="Wiegand S."/>
            <person name="Jogler M."/>
            <person name="Boedeker C."/>
            <person name="Pinto D."/>
            <person name="Vollmers J."/>
            <person name="Rivas-Marin E."/>
            <person name="Kohn T."/>
            <person name="Peeters S.H."/>
            <person name="Heuer A."/>
            <person name="Rast P."/>
            <person name="Oberbeckmann S."/>
            <person name="Bunk B."/>
            <person name="Jeske O."/>
            <person name="Meyerdierks A."/>
            <person name="Storesund J.E."/>
            <person name="Kallscheuer N."/>
            <person name="Luecker S."/>
            <person name="Lage O.M."/>
            <person name="Pohl T."/>
            <person name="Merkel B.J."/>
            <person name="Hornburger P."/>
            <person name="Mueller R.-W."/>
            <person name="Bruemmer F."/>
            <person name="Labrenz M."/>
            <person name="Spormann A.M."/>
            <person name="Op Den Camp H."/>
            <person name="Overmann J."/>
            <person name="Amann R."/>
            <person name="Jetten M.S.M."/>
            <person name="Mascher T."/>
            <person name="Medema M.H."/>
            <person name="Devos D.P."/>
            <person name="Kaster A.-K."/>
            <person name="Ovreas L."/>
            <person name="Rohde M."/>
            <person name="Galperin M.Y."/>
            <person name="Jogler C."/>
        </authorList>
    </citation>
    <scope>NUCLEOTIDE SEQUENCE [LARGE SCALE GENOMIC DNA]</scope>
    <source>
        <strain evidence="1 2">Poly59</strain>
    </source>
</reference>
<dbReference type="RefSeq" id="WP_246151832.1">
    <property type="nucleotide sequence ID" value="NZ_SJPX01000005.1"/>
</dbReference>
<dbReference type="PROSITE" id="PS51257">
    <property type="entry name" value="PROKAR_LIPOPROTEIN"/>
    <property type="match status" value="1"/>
</dbReference>
<accession>A0A5C6EHZ1</accession>
<dbReference type="EMBL" id="SJPX01000005">
    <property type="protein sequence ID" value="TWU47667.1"/>
    <property type="molecule type" value="Genomic_DNA"/>
</dbReference>
<name>A0A5C6EHZ1_9BACT</name>
<gene>
    <name evidence="1" type="ORF">Poly59_45080</name>
</gene>